<dbReference type="GO" id="GO:0030246">
    <property type="term" value="F:carbohydrate binding"/>
    <property type="evidence" value="ECO:0007669"/>
    <property type="project" value="UniProtKB-KW"/>
</dbReference>
<gene>
    <name evidence="5" type="ORF">MERR_LOCUS20958</name>
</gene>
<evidence type="ECO:0000259" key="4">
    <source>
        <dbReference type="Pfam" id="PF00139"/>
    </source>
</evidence>
<name>A0A6D2ITA5_9BRAS</name>
<dbReference type="SUPFAM" id="SSF49899">
    <property type="entry name" value="Concanavalin A-like lectins/glucanases"/>
    <property type="match status" value="1"/>
</dbReference>
<dbReference type="EMBL" id="CACVBM020001137">
    <property type="protein sequence ID" value="CAA7033723.1"/>
    <property type="molecule type" value="Genomic_DNA"/>
</dbReference>
<feature type="domain" description="Legume lectin" evidence="4">
    <location>
        <begin position="27"/>
        <end position="149"/>
    </location>
</feature>
<dbReference type="PANTHER" id="PTHR32401">
    <property type="entry name" value="CONCANAVALIN A-LIKE LECTIN FAMILY PROTEIN"/>
    <property type="match status" value="1"/>
</dbReference>
<comment type="caution">
    <text evidence="5">The sequence shown here is derived from an EMBL/GenBank/DDBJ whole genome shotgun (WGS) entry which is preliminary data.</text>
</comment>
<sequence>MFVKLLTTVFFFISLLSQFLKSSSQTLDFTYNGFPPPLSDISLQGIATVTPNGLLKLTTQPCSKPVTLSIPNLSGSKILQTHRLVILHNLCLRYPLSDRDLSGHGIAFVVAPNASLPFAGASQYMGLFNVTNNGDDTNHVFAVELDTIHIPSSMIPTITMSESISTA</sequence>
<dbReference type="InterPro" id="IPR050258">
    <property type="entry name" value="Leguminous_Lectin"/>
</dbReference>
<evidence type="ECO:0000313" key="5">
    <source>
        <dbReference type="EMBL" id="CAA7033723.1"/>
    </source>
</evidence>
<feature type="chain" id="PRO_5025683309" description="Legume lectin domain-containing protein" evidence="3">
    <location>
        <begin position="25"/>
        <end position="167"/>
    </location>
</feature>
<accession>A0A6D2ITA5</accession>
<evidence type="ECO:0000313" key="6">
    <source>
        <dbReference type="Proteomes" id="UP000467841"/>
    </source>
</evidence>
<dbReference type="AlphaFoldDB" id="A0A6D2ITA5"/>
<evidence type="ECO:0000256" key="1">
    <source>
        <dbReference type="ARBA" id="ARBA00007606"/>
    </source>
</evidence>
<comment type="similarity">
    <text evidence="1">Belongs to the leguminous lectin family.</text>
</comment>
<dbReference type="PANTHER" id="PTHR32401:SF50">
    <property type="entry name" value="OS07G0133000 PROTEIN"/>
    <property type="match status" value="1"/>
</dbReference>
<dbReference type="InterPro" id="IPR001220">
    <property type="entry name" value="Legume_lectin_dom"/>
</dbReference>
<reference evidence="5" key="1">
    <citation type="submission" date="2020-01" db="EMBL/GenBank/DDBJ databases">
        <authorList>
            <person name="Mishra B."/>
        </authorList>
    </citation>
    <scope>NUCLEOTIDE SEQUENCE [LARGE SCALE GENOMIC DNA]</scope>
</reference>
<evidence type="ECO:0000256" key="2">
    <source>
        <dbReference type="ARBA" id="ARBA00022734"/>
    </source>
</evidence>
<dbReference type="InterPro" id="IPR013320">
    <property type="entry name" value="ConA-like_dom_sf"/>
</dbReference>
<dbReference type="OrthoDB" id="543442at2759"/>
<dbReference type="Gene3D" id="2.60.120.200">
    <property type="match status" value="1"/>
</dbReference>
<dbReference type="Pfam" id="PF00139">
    <property type="entry name" value="Lectin_legB"/>
    <property type="match status" value="1"/>
</dbReference>
<protein>
    <recommendedName>
        <fullName evidence="4">Legume lectin domain-containing protein</fullName>
    </recommendedName>
</protein>
<dbReference type="Proteomes" id="UP000467841">
    <property type="component" value="Unassembled WGS sequence"/>
</dbReference>
<keyword evidence="2" id="KW-0430">Lectin</keyword>
<keyword evidence="6" id="KW-1185">Reference proteome</keyword>
<proteinExistence type="inferred from homology"/>
<evidence type="ECO:0000256" key="3">
    <source>
        <dbReference type="SAM" id="SignalP"/>
    </source>
</evidence>
<keyword evidence="3" id="KW-0732">Signal</keyword>
<feature type="signal peptide" evidence="3">
    <location>
        <begin position="1"/>
        <end position="24"/>
    </location>
</feature>
<organism evidence="5 6">
    <name type="scientific">Microthlaspi erraticum</name>
    <dbReference type="NCBI Taxonomy" id="1685480"/>
    <lineage>
        <taxon>Eukaryota</taxon>
        <taxon>Viridiplantae</taxon>
        <taxon>Streptophyta</taxon>
        <taxon>Embryophyta</taxon>
        <taxon>Tracheophyta</taxon>
        <taxon>Spermatophyta</taxon>
        <taxon>Magnoliopsida</taxon>
        <taxon>eudicotyledons</taxon>
        <taxon>Gunneridae</taxon>
        <taxon>Pentapetalae</taxon>
        <taxon>rosids</taxon>
        <taxon>malvids</taxon>
        <taxon>Brassicales</taxon>
        <taxon>Brassicaceae</taxon>
        <taxon>Coluteocarpeae</taxon>
        <taxon>Microthlaspi</taxon>
    </lineage>
</organism>